<feature type="compositionally biased region" description="Basic and acidic residues" evidence="1">
    <location>
        <begin position="79"/>
        <end position="102"/>
    </location>
</feature>
<organism evidence="2 3">
    <name type="scientific">Letharia lupina</name>
    <dbReference type="NCBI Taxonomy" id="560253"/>
    <lineage>
        <taxon>Eukaryota</taxon>
        <taxon>Fungi</taxon>
        <taxon>Dikarya</taxon>
        <taxon>Ascomycota</taxon>
        <taxon>Pezizomycotina</taxon>
        <taxon>Lecanoromycetes</taxon>
        <taxon>OSLEUM clade</taxon>
        <taxon>Lecanoromycetidae</taxon>
        <taxon>Lecanorales</taxon>
        <taxon>Lecanorineae</taxon>
        <taxon>Parmeliaceae</taxon>
        <taxon>Letharia</taxon>
    </lineage>
</organism>
<feature type="compositionally biased region" description="Polar residues" evidence="1">
    <location>
        <begin position="1"/>
        <end position="12"/>
    </location>
</feature>
<evidence type="ECO:0000256" key="1">
    <source>
        <dbReference type="SAM" id="MobiDB-lite"/>
    </source>
</evidence>
<name>A0A8H6C9N4_9LECA</name>
<accession>A0A8H6C9N4</accession>
<dbReference type="GeneID" id="59332478"/>
<feature type="region of interest" description="Disordered" evidence="1">
    <location>
        <begin position="168"/>
        <end position="228"/>
    </location>
</feature>
<protein>
    <submittedName>
        <fullName evidence="2">Uncharacterized protein</fullName>
    </submittedName>
</protein>
<feature type="compositionally biased region" description="Basic and acidic residues" evidence="1">
    <location>
        <begin position="185"/>
        <end position="222"/>
    </location>
</feature>
<dbReference type="Proteomes" id="UP000593566">
    <property type="component" value="Unassembled WGS sequence"/>
</dbReference>
<dbReference type="AlphaFoldDB" id="A0A8H6C9N4"/>
<comment type="caution">
    <text evidence="2">The sequence shown here is derived from an EMBL/GenBank/DDBJ whole genome shotgun (WGS) entry which is preliminary data.</text>
</comment>
<feature type="compositionally biased region" description="Polar residues" evidence="1">
    <location>
        <begin position="103"/>
        <end position="115"/>
    </location>
</feature>
<dbReference type="RefSeq" id="XP_037149035.1">
    <property type="nucleotide sequence ID" value="XM_037294988.1"/>
</dbReference>
<dbReference type="EMBL" id="JACCJB010000019">
    <property type="protein sequence ID" value="KAF6219600.1"/>
    <property type="molecule type" value="Genomic_DNA"/>
</dbReference>
<proteinExistence type="predicted"/>
<feature type="region of interest" description="Disordered" evidence="1">
    <location>
        <begin position="52"/>
        <end position="135"/>
    </location>
</feature>
<sequence length="228" mass="25248">MTRSEGPVSNSGELFAMAKARRRQKRQVKKAAKREAERSNSDFICSTVGGFIDASSPGNMAPQPSHQTSIQSQQALLGHGDEPESRTGLGLEKRINDEEVLRNHTTAKTSPNASTIGDGPSQKLPANGDMSTRPRHFDYQRGREMFQAEWVAAAAKVSGGRITAKKEDMEDWVSPSASVRRRRGFARDTDPDTIRRYEHTDMKLALGEMERLEEGDDERAADVRMAGM</sequence>
<gene>
    <name evidence="2" type="ORF">HO133_004069</name>
</gene>
<keyword evidence="3" id="KW-1185">Reference proteome</keyword>
<evidence type="ECO:0000313" key="3">
    <source>
        <dbReference type="Proteomes" id="UP000593566"/>
    </source>
</evidence>
<evidence type="ECO:0000313" key="2">
    <source>
        <dbReference type="EMBL" id="KAF6219600.1"/>
    </source>
</evidence>
<feature type="region of interest" description="Disordered" evidence="1">
    <location>
        <begin position="1"/>
        <end position="40"/>
    </location>
</feature>
<feature type="compositionally biased region" description="Polar residues" evidence="1">
    <location>
        <begin position="56"/>
        <end position="75"/>
    </location>
</feature>
<reference evidence="2 3" key="1">
    <citation type="journal article" date="2020" name="Genomics">
        <title>Complete, high-quality genomes from long-read metagenomic sequencing of two wolf lichen thalli reveals enigmatic genome architecture.</title>
        <authorList>
            <person name="McKenzie S.K."/>
            <person name="Walston R.F."/>
            <person name="Allen J.L."/>
        </authorList>
    </citation>
    <scope>NUCLEOTIDE SEQUENCE [LARGE SCALE GENOMIC DNA]</scope>
    <source>
        <strain evidence="2">WasteWater1</strain>
    </source>
</reference>
<feature type="compositionally biased region" description="Basic residues" evidence="1">
    <location>
        <begin position="19"/>
        <end position="32"/>
    </location>
</feature>